<organism evidence="2 3">
    <name type="scientific">Portunus trituberculatus</name>
    <name type="common">Swimming crab</name>
    <name type="synonym">Neptunus trituberculatus</name>
    <dbReference type="NCBI Taxonomy" id="210409"/>
    <lineage>
        <taxon>Eukaryota</taxon>
        <taxon>Metazoa</taxon>
        <taxon>Ecdysozoa</taxon>
        <taxon>Arthropoda</taxon>
        <taxon>Crustacea</taxon>
        <taxon>Multicrustacea</taxon>
        <taxon>Malacostraca</taxon>
        <taxon>Eumalacostraca</taxon>
        <taxon>Eucarida</taxon>
        <taxon>Decapoda</taxon>
        <taxon>Pleocyemata</taxon>
        <taxon>Brachyura</taxon>
        <taxon>Eubrachyura</taxon>
        <taxon>Portunoidea</taxon>
        <taxon>Portunidae</taxon>
        <taxon>Portuninae</taxon>
        <taxon>Portunus</taxon>
    </lineage>
</organism>
<evidence type="ECO:0000313" key="3">
    <source>
        <dbReference type="Proteomes" id="UP000324222"/>
    </source>
</evidence>
<comment type="caution">
    <text evidence="2">The sequence shown here is derived from an EMBL/GenBank/DDBJ whole genome shotgun (WGS) entry which is preliminary data.</text>
</comment>
<accession>A0A5B7EMD3</accession>
<protein>
    <submittedName>
        <fullName evidence="2">Uncharacterized protein</fullName>
    </submittedName>
</protein>
<feature type="region of interest" description="Disordered" evidence="1">
    <location>
        <begin position="158"/>
        <end position="196"/>
    </location>
</feature>
<proteinExistence type="predicted"/>
<keyword evidence="3" id="KW-1185">Reference proteome</keyword>
<feature type="compositionally biased region" description="Basic residues" evidence="1">
    <location>
        <begin position="162"/>
        <end position="173"/>
    </location>
</feature>
<reference evidence="2 3" key="1">
    <citation type="submission" date="2019-05" db="EMBL/GenBank/DDBJ databases">
        <title>Another draft genome of Portunus trituberculatus and its Hox gene families provides insights of decapod evolution.</title>
        <authorList>
            <person name="Jeong J.-H."/>
            <person name="Song I."/>
            <person name="Kim S."/>
            <person name="Choi T."/>
            <person name="Kim D."/>
            <person name="Ryu S."/>
            <person name="Kim W."/>
        </authorList>
    </citation>
    <scope>NUCLEOTIDE SEQUENCE [LARGE SCALE GENOMIC DNA]</scope>
    <source>
        <tissue evidence="2">Muscle</tissue>
    </source>
</reference>
<dbReference type="EMBL" id="VSRR010003064">
    <property type="protein sequence ID" value="MPC34488.1"/>
    <property type="molecule type" value="Genomic_DNA"/>
</dbReference>
<evidence type="ECO:0000313" key="2">
    <source>
        <dbReference type="EMBL" id="MPC34488.1"/>
    </source>
</evidence>
<dbReference type="AlphaFoldDB" id="A0A5B7EMD3"/>
<evidence type="ECO:0000256" key="1">
    <source>
        <dbReference type="SAM" id="MobiDB-lite"/>
    </source>
</evidence>
<gene>
    <name evidence="2" type="ORF">E2C01_027880</name>
</gene>
<name>A0A5B7EMD3_PORTR</name>
<sequence>MWLGWTTCLGRYRVRGAEVWLGTAARHTARLIPDGSPVAAHRPQQPHLDGEVTYERDCASDEITKFSVCIKVTSAPVEGQGRSVPYGYRWVTHLGRGSRGGGRRESGRVTTVKSRPLCSHVSCSPHPPFLSTVPHSRSVPTRDASLSGFSYVSLVTSTPRPSGRHLLRTHRPTHCLPSASPRQSQRGCEPCTDTRE</sequence>
<dbReference type="Proteomes" id="UP000324222">
    <property type="component" value="Unassembled WGS sequence"/>
</dbReference>